<evidence type="ECO:0000256" key="1">
    <source>
        <dbReference type="SAM" id="MobiDB-lite"/>
    </source>
</evidence>
<feature type="compositionally biased region" description="Low complexity" evidence="1">
    <location>
        <begin position="1"/>
        <end position="14"/>
    </location>
</feature>
<gene>
    <name evidence="3" type="ORF">LTRI10_LOCUS19243</name>
</gene>
<dbReference type="AlphaFoldDB" id="A0AAV2DVV3"/>
<evidence type="ECO:0000259" key="2">
    <source>
        <dbReference type="Pfam" id="PF14244"/>
    </source>
</evidence>
<organism evidence="3 4">
    <name type="scientific">Linum trigynum</name>
    <dbReference type="NCBI Taxonomy" id="586398"/>
    <lineage>
        <taxon>Eukaryota</taxon>
        <taxon>Viridiplantae</taxon>
        <taxon>Streptophyta</taxon>
        <taxon>Embryophyta</taxon>
        <taxon>Tracheophyta</taxon>
        <taxon>Spermatophyta</taxon>
        <taxon>Magnoliopsida</taxon>
        <taxon>eudicotyledons</taxon>
        <taxon>Gunneridae</taxon>
        <taxon>Pentapetalae</taxon>
        <taxon>rosids</taxon>
        <taxon>fabids</taxon>
        <taxon>Malpighiales</taxon>
        <taxon>Linaceae</taxon>
        <taxon>Linum</taxon>
    </lineage>
</organism>
<evidence type="ECO:0000313" key="4">
    <source>
        <dbReference type="Proteomes" id="UP001497516"/>
    </source>
</evidence>
<dbReference type="PANTHER" id="PTHR37610:SF40">
    <property type="entry name" value="OS01G0909600 PROTEIN"/>
    <property type="match status" value="1"/>
</dbReference>
<reference evidence="3 4" key="1">
    <citation type="submission" date="2024-04" db="EMBL/GenBank/DDBJ databases">
        <authorList>
            <person name="Fracassetti M."/>
        </authorList>
    </citation>
    <scope>NUCLEOTIDE SEQUENCE [LARGE SCALE GENOMIC DNA]</scope>
</reference>
<feature type="region of interest" description="Disordered" evidence="1">
    <location>
        <begin position="72"/>
        <end position="128"/>
    </location>
</feature>
<sequence>MDEATTTTVATTVPPTNPDPMVDPLYLHGSEQPDLVLVTDKLTITNYNDWSKAMHNALGAKNKLGFVDGTLAEPQLTTEQPGPGTETMLWCSPKSSKPSNLASGRPSCQSKQRQRPGEALGLDMAKVT</sequence>
<evidence type="ECO:0000313" key="3">
    <source>
        <dbReference type="EMBL" id="CAL1377609.1"/>
    </source>
</evidence>
<dbReference type="PANTHER" id="PTHR37610">
    <property type="entry name" value="CCHC-TYPE DOMAIN-CONTAINING PROTEIN"/>
    <property type="match status" value="1"/>
</dbReference>
<dbReference type="EMBL" id="OZ034816">
    <property type="protein sequence ID" value="CAL1377609.1"/>
    <property type="molecule type" value="Genomic_DNA"/>
</dbReference>
<protein>
    <recommendedName>
        <fullName evidence="2">Retrotransposon Copia-like N-terminal domain-containing protein</fullName>
    </recommendedName>
</protein>
<keyword evidence="4" id="KW-1185">Reference proteome</keyword>
<name>A0AAV2DVV3_9ROSI</name>
<proteinExistence type="predicted"/>
<dbReference type="Pfam" id="PF14244">
    <property type="entry name" value="Retrotran_gag_3"/>
    <property type="match status" value="1"/>
</dbReference>
<feature type="domain" description="Retrotransposon Copia-like N-terminal" evidence="2">
    <location>
        <begin position="28"/>
        <end position="74"/>
    </location>
</feature>
<dbReference type="Proteomes" id="UP001497516">
    <property type="component" value="Chromosome 3"/>
</dbReference>
<accession>A0AAV2DVV3</accession>
<feature type="compositionally biased region" description="Polar residues" evidence="1">
    <location>
        <begin position="93"/>
        <end position="111"/>
    </location>
</feature>
<feature type="region of interest" description="Disordered" evidence="1">
    <location>
        <begin position="1"/>
        <end position="22"/>
    </location>
</feature>
<dbReference type="InterPro" id="IPR029472">
    <property type="entry name" value="Copia-like_N"/>
</dbReference>